<feature type="transmembrane region" description="Helical" evidence="1">
    <location>
        <begin position="127"/>
        <end position="147"/>
    </location>
</feature>
<keyword evidence="1" id="KW-0812">Transmembrane</keyword>
<keyword evidence="1" id="KW-0472">Membrane</keyword>
<name>A0ABP5SR46_9ACTN</name>
<comment type="caution">
    <text evidence="2">The sequence shown here is derived from an EMBL/GenBank/DDBJ whole genome shotgun (WGS) entry which is preliminary data.</text>
</comment>
<feature type="transmembrane region" description="Helical" evidence="1">
    <location>
        <begin position="6"/>
        <end position="22"/>
    </location>
</feature>
<organism evidence="2 3">
    <name type="scientific">Dactylosporangium salmoneum</name>
    <dbReference type="NCBI Taxonomy" id="53361"/>
    <lineage>
        <taxon>Bacteria</taxon>
        <taxon>Bacillati</taxon>
        <taxon>Actinomycetota</taxon>
        <taxon>Actinomycetes</taxon>
        <taxon>Micromonosporales</taxon>
        <taxon>Micromonosporaceae</taxon>
        <taxon>Dactylosporangium</taxon>
    </lineage>
</organism>
<dbReference type="EMBL" id="BAAARV010000016">
    <property type="protein sequence ID" value="GAA2336699.1"/>
    <property type="molecule type" value="Genomic_DNA"/>
</dbReference>
<feature type="transmembrane region" description="Helical" evidence="1">
    <location>
        <begin position="63"/>
        <end position="81"/>
    </location>
</feature>
<accession>A0ABP5SR46</accession>
<feature type="transmembrane region" description="Helical" evidence="1">
    <location>
        <begin position="93"/>
        <end position="112"/>
    </location>
</feature>
<evidence type="ECO:0000313" key="2">
    <source>
        <dbReference type="EMBL" id="GAA2336699.1"/>
    </source>
</evidence>
<dbReference type="RefSeq" id="WP_344611732.1">
    <property type="nucleotide sequence ID" value="NZ_BAAARV010000016.1"/>
</dbReference>
<sequence>MNLTTALIVVAVIVLLMIRRYVGEPLEARRLVTPPLILIVLGGLALSKVDFSAAGHHAVTDGVVLGVSALLAVLGGIVRGLTVKVFVQNGHVWYRYTLLTIAIWAGLIVLRLGQSLAGHALGADSDVLSAGLALVAGLSFLGEAAIVGRRAIATGAPFAPRGARKAARSGVGLGR</sequence>
<reference evidence="3" key="1">
    <citation type="journal article" date="2019" name="Int. J. Syst. Evol. Microbiol.">
        <title>The Global Catalogue of Microorganisms (GCM) 10K type strain sequencing project: providing services to taxonomists for standard genome sequencing and annotation.</title>
        <authorList>
            <consortium name="The Broad Institute Genomics Platform"/>
            <consortium name="The Broad Institute Genome Sequencing Center for Infectious Disease"/>
            <person name="Wu L."/>
            <person name="Ma J."/>
        </authorList>
    </citation>
    <scope>NUCLEOTIDE SEQUENCE [LARGE SCALE GENOMIC DNA]</scope>
    <source>
        <strain evidence="3">JCM 3272</strain>
    </source>
</reference>
<proteinExistence type="predicted"/>
<feature type="transmembrane region" description="Helical" evidence="1">
    <location>
        <begin position="31"/>
        <end position="51"/>
    </location>
</feature>
<keyword evidence="3" id="KW-1185">Reference proteome</keyword>
<dbReference type="Proteomes" id="UP001501444">
    <property type="component" value="Unassembled WGS sequence"/>
</dbReference>
<evidence type="ECO:0000256" key="1">
    <source>
        <dbReference type="SAM" id="Phobius"/>
    </source>
</evidence>
<protein>
    <recommendedName>
        <fullName evidence="4">DUF1453 domain-containing protein</fullName>
    </recommendedName>
</protein>
<gene>
    <name evidence="2" type="ORF">GCM10010170_017270</name>
</gene>
<evidence type="ECO:0008006" key="4">
    <source>
        <dbReference type="Google" id="ProtNLM"/>
    </source>
</evidence>
<evidence type="ECO:0000313" key="3">
    <source>
        <dbReference type="Proteomes" id="UP001501444"/>
    </source>
</evidence>
<keyword evidence="1" id="KW-1133">Transmembrane helix</keyword>